<evidence type="ECO:0000256" key="1">
    <source>
        <dbReference type="SAM" id="MobiDB-lite"/>
    </source>
</evidence>
<dbReference type="AlphaFoldDB" id="J9EIN3"/>
<sequence length="52" mass="5890">MSKPTEAKEIPKGNENDQLYSTDEQVDQQLTTNGAALIEQINKQKKEIEDEV</sequence>
<dbReference type="EMBL" id="ADBV01010828">
    <property type="protein sequence ID" value="EJW75254.1"/>
    <property type="molecule type" value="Genomic_DNA"/>
</dbReference>
<comment type="caution">
    <text evidence="2">The sequence shown here is derived from an EMBL/GenBank/DDBJ whole genome shotgun (WGS) entry which is preliminary data.</text>
</comment>
<name>J9EIN3_WUCBA</name>
<accession>J9EIN3</accession>
<feature type="compositionally biased region" description="Basic and acidic residues" evidence="1">
    <location>
        <begin position="1"/>
        <end position="15"/>
    </location>
</feature>
<dbReference type="Proteomes" id="UP000004810">
    <property type="component" value="Unassembled WGS sequence"/>
</dbReference>
<reference evidence="3" key="1">
    <citation type="submission" date="2012-08" db="EMBL/GenBank/DDBJ databases">
        <title>The Genome Sequence of Wuchereria bancrofti.</title>
        <authorList>
            <person name="Nutman T.B."/>
            <person name="Fink D.L."/>
            <person name="Russ C."/>
            <person name="Young S."/>
            <person name="Zeng Q."/>
            <person name="Koehrsen M."/>
            <person name="Alvarado L."/>
            <person name="Berlin A."/>
            <person name="Chapman S.B."/>
            <person name="Chen Z."/>
            <person name="Freedman E."/>
            <person name="Gellesch M."/>
            <person name="Goldberg J."/>
            <person name="Griggs A."/>
            <person name="Gujja S."/>
            <person name="Heilman E.R."/>
            <person name="Heiman D."/>
            <person name="Hepburn T."/>
            <person name="Howarth C."/>
            <person name="Jen D."/>
            <person name="Larson L."/>
            <person name="Lewis B."/>
            <person name="Mehta T."/>
            <person name="Park D."/>
            <person name="Pearson M."/>
            <person name="Roberts A."/>
            <person name="Saif S."/>
            <person name="Shea T."/>
            <person name="Shenoy N."/>
            <person name="Sisk P."/>
            <person name="Stolte C."/>
            <person name="Sykes S."/>
            <person name="Walk T."/>
            <person name="White J."/>
            <person name="Yandava C."/>
            <person name="Haas B."/>
            <person name="Henn M.R."/>
            <person name="Nusbaum C."/>
            <person name="Birren B."/>
        </authorList>
    </citation>
    <scope>NUCLEOTIDE SEQUENCE [LARGE SCALE GENOMIC DNA]</scope>
    <source>
        <strain evidence="3">NA</strain>
    </source>
</reference>
<organism evidence="2 3">
    <name type="scientific">Wuchereria bancrofti</name>
    <dbReference type="NCBI Taxonomy" id="6293"/>
    <lineage>
        <taxon>Eukaryota</taxon>
        <taxon>Metazoa</taxon>
        <taxon>Ecdysozoa</taxon>
        <taxon>Nematoda</taxon>
        <taxon>Chromadorea</taxon>
        <taxon>Rhabditida</taxon>
        <taxon>Spirurina</taxon>
        <taxon>Spiruromorpha</taxon>
        <taxon>Filarioidea</taxon>
        <taxon>Onchocercidae</taxon>
        <taxon>Wuchereria</taxon>
    </lineage>
</organism>
<proteinExistence type="predicted"/>
<gene>
    <name evidence="2" type="ORF">WUBG_13843</name>
</gene>
<evidence type="ECO:0000313" key="3">
    <source>
        <dbReference type="Proteomes" id="UP000004810"/>
    </source>
</evidence>
<evidence type="ECO:0000313" key="2">
    <source>
        <dbReference type="EMBL" id="EJW75254.1"/>
    </source>
</evidence>
<feature type="region of interest" description="Disordered" evidence="1">
    <location>
        <begin position="1"/>
        <end position="21"/>
    </location>
</feature>
<protein>
    <submittedName>
        <fullName evidence="2">Uncharacterized protein</fullName>
    </submittedName>
</protein>